<dbReference type="Proteomes" id="UP000532866">
    <property type="component" value="Unassembled WGS sequence"/>
</dbReference>
<gene>
    <name evidence="2" type="ORF">HB759_16295</name>
    <name evidence="3" type="ORF">HB904_17675</name>
</gene>
<name>A0A7X0WGT4_9LIST</name>
<protein>
    <submittedName>
        <fullName evidence="2">ParA family protein</fullName>
    </submittedName>
</protein>
<dbReference type="AlphaFoldDB" id="A0A7X0WGT4"/>
<dbReference type="CDD" id="cd02042">
    <property type="entry name" value="ParAB_family"/>
    <property type="match status" value="1"/>
</dbReference>
<dbReference type="EMBL" id="JAAROL010000011">
    <property type="protein sequence ID" value="MBC1333507.1"/>
    <property type="molecule type" value="Genomic_DNA"/>
</dbReference>
<dbReference type="InterPro" id="IPR027417">
    <property type="entry name" value="P-loop_NTPase"/>
</dbReference>
<dbReference type="SUPFAM" id="SSF52540">
    <property type="entry name" value="P-loop containing nucleoside triphosphate hydrolases"/>
    <property type="match status" value="1"/>
</dbReference>
<proteinExistence type="predicted"/>
<dbReference type="PANTHER" id="PTHR13696">
    <property type="entry name" value="P-LOOP CONTAINING NUCLEOSIDE TRIPHOSPHATE HYDROLASE"/>
    <property type="match status" value="1"/>
</dbReference>
<feature type="domain" description="AAA" evidence="1">
    <location>
        <begin position="12"/>
        <end position="189"/>
    </location>
</feature>
<comment type="caution">
    <text evidence="2">The sequence shown here is derived from an EMBL/GenBank/DDBJ whole genome shotgun (WGS) entry which is preliminary data.</text>
</comment>
<organism evidence="2 4">
    <name type="scientific">Listeria booriae</name>
    <dbReference type="NCBI Taxonomy" id="1552123"/>
    <lineage>
        <taxon>Bacteria</taxon>
        <taxon>Bacillati</taxon>
        <taxon>Bacillota</taxon>
        <taxon>Bacilli</taxon>
        <taxon>Bacillales</taxon>
        <taxon>Listeriaceae</taxon>
        <taxon>Listeria</taxon>
    </lineage>
</organism>
<evidence type="ECO:0000313" key="5">
    <source>
        <dbReference type="Proteomes" id="UP000574104"/>
    </source>
</evidence>
<reference evidence="4 5" key="1">
    <citation type="submission" date="2020-03" db="EMBL/GenBank/DDBJ databases">
        <title>Soil Listeria distribution.</title>
        <authorList>
            <person name="Liao J."/>
            <person name="Wiedmann M."/>
        </authorList>
    </citation>
    <scope>NUCLEOTIDE SEQUENCE [LARGE SCALE GENOMIC DNA]</scope>
    <source>
        <strain evidence="3 5">FSL L7-1299</strain>
        <strain evidence="2 4">FSL L7-1833</strain>
    </source>
</reference>
<dbReference type="InterPro" id="IPR050678">
    <property type="entry name" value="DNA_Partitioning_ATPase"/>
</dbReference>
<dbReference type="Proteomes" id="UP000574104">
    <property type="component" value="Unassembled WGS sequence"/>
</dbReference>
<dbReference type="EMBL" id="JAARSH010000018">
    <property type="protein sequence ID" value="MBC1618011.1"/>
    <property type="molecule type" value="Genomic_DNA"/>
</dbReference>
<accession>A0A7X0WGT4</accession>
<evidence type="ECO:0000259" key="1">
    <source>
        <dbReference type="Pfam" id="PF13614"/>
    </source>
</evidence>
<evidence type="ECO:0000313" key="3">
    <source>
        <dbReference type="EMBL" id="MBC1618011.1"/>
    </source>
</evidence>
<evidence type="ECO:0000313" key="2">
    <source>
        <dbReference type="EMBL" id="MBC1333507.1"/>
    </source>
</evidence>
<sequence>MLNSTFKRPLSITIANNKGGVGKTTIIRYLSFCLALRGYKVCIIDEDPQANTTKSMIITRDLYHEDDDFVLDKTMMAGVRDGNISDLRVNVMENLDVIPSHIDFKKFPTFLNKMFGVAESGDSQYHAIESKKLNYMKDLIEPFKKEYDFILIDTPPTASEWTRTASFASDYVILAFQTQSDSLDGAITYIEEELTELVEKFGAKTDVLGILPNQMTNKGAIDLQVVEDAKKIFGEENLFSNIIPFNKRVQSAPRSGISNEGYWNEKLFANVMEPLTDDFLHRVSIFEGVEGE</sequence>
<dbReference type="Pfam" id="PF13614">
    <property type="entry name" value="AAA_31"/>
    <property type="match status" value="1"/>
</dbReference>
<dbReference type="Gene3D" id="3.40.50.300">
    <property type="entry name" value="P-loop containing nucleotide triphosphate hydrolases"/>
    <property type="match status" value="1"/>
</dbReference>
<dbReference type="InterPro" id="IPR025669">
    <property type="entry name" value="AAA_dom"/>
</dbReference>
<dbReference type="PANTHER" id="PTHR13696:SF98">
    <property type="entry name" value="PLASMID PARTITION PROTEIN A"/>
    <property type="match status" value="1"/>
</dbReference>
<evidence type="ECO:0000313" key="4">
    <source>
        <dbReference type="Proteomes" id="UP000532866"/>
    </source>
</evidence>